<keyword evidence="5" id="KW-0964">Secreted</keyword>
<evidence type="ECO:0000256" key="14">
    <source>
        <dbReference type="ARBA" id="ARBA00023288"/>
    </source>
</evidence>
<evidence type="ECO:0000256" key="13">
    <source>
        <dbReference type="ARBA" id="ARBA00023180"/>
    </source>
</evidence>
<feature type="chain" id="PRO_5040322836" evidence="17">
    <location>
        <begin position="19"/>
        <end position="192"/>
    </location>
</feature>
<evidence type="ECO:0000256" key="7">
    <source>
        <dbReference type="ARBA" id="ARBA00022622"/>
    </source>
</evidence>
<organism evidence="19 20">
    <name type="scientific">Delitschia confertaspora ATCC 74209</name>
    <dbReference type="NCBI Taxonomy" id="1513339"/>
    <lineage>
        <taxon>Eukaryota</taxon>
        <taxon>Fungi</taxon>
        <taxon>Dikarya</taxon>
        <taxon>Ascomycota</taxon>
        <taxon>Pezizomycotina</taxon>
        <taxon>Dothideomycetes</taxon>
        <taxon>Pleosporomycetidae</taxon>
        <taxon>Pleosporales</taxon>
        <taxon>Delitschiaceae</taxon>
        <taxon>Delitschia</taxon>
    </lineage>
</organism>
<keyword evidence="11" id="KW-0472">Membrane</keyword>
<keyword evidence="10 15" id="KW-0408">Iron</keyword>
<keyword evidence="8 15" id="KW-0479">Metal-binding</keyword>
<dbReference type="InterPro" id="IPR008427">
    <property type="entry name" value="Extracellular_membr_CFEM_dom"/>
</dbReference>
<dbReference type="GO" id="GO:0098552">
    <property type="term" value="C:side of membrane"/>
    <property type="evidence" value="ECO:0007669"/>
    <property type="project" value="UniProtKB-KW"/>
</dbReference>
<dbReference type="PROSITE" id="PS52012">
    <property type="entry name" value="CFEM"/>
    <property type="match status" value="1"/>
</dbReference>
<dbReference type="AlphaFoldDB" id="A0A9P4JHD4"/>
<feature type="disulfide bond" evidence="15">
    <location>
        <begin position="50"/>
        <end position="83"/>
    </location>
</feature>
<keyword evidence="7" id="KW-0336">GPI-anchor</keyword>
<evidence type="ECO:0000256" key="8">
    <source>
        <dbReference type="ARBA" id="ARBA00022723"/>
    </source>
</evidence>
<keyword evidence="6 15" id="KW-0349">Heme</keyword>
<evidence type="ECO:0000256" key="4">
    <source>
        <dbReference type="ARBA" id="ARBA00022475"/>
    </source>
</evidence>
<dbReference type="SMART" id="SM00747">
    <property type="entry name" value="CFEM"/>
    <property type="match status" value="1"/>
</dbReference>
<proteinExistence type="inferred from homology"/>
<comment type="subcellular location">
    <subcellularLocation>
        <location evidence="1">Cell membrane</location>
        <topology evidence="1">Lipid-anchor</topology>
        <topology evidence="1">GPI-anchor</topology>
    </subcellularLocation>
    <subcellularLocation>
        <location evidence="2">Secreted</location>
    </subcellularLocation>
</comment>
<evidence type="ECO:0000256" key="16">
    <source>
        <dbReference type="SAM" id="MobiDB-lite"/>
    </source>
</evidence>
<dbReference type="InterPro" id="IPR051735">
    <property type="entry name" value="CFEM_domain"/>
</dbReference>
<keyword evidence="4" id="KW-1003">Cell membrane</keyword>
<evidence type="ECO:0000256" key="10">
    <source>
        <dbReference type="ARBA" id="ARBA00023004"/>
    </source>
</evidence>
<evidence type="ECO:0000256" key="3">
    <source>
        <dbReference type="ARBA" id="ARBA00010031"/>
    </source>
</evidence>
<dbReference type="PANTHER" id="PTHR37928">
    <property type="entry name" value="CFEM DOMAIN PROTEIN (AFU_ORTHOLOGUE AFUA_6G14090)"/>
    <property type="match status" value="1"/>
</dbReference>
<feature type="region of interest" description="Disordered" evidence="16">
    <location>
        <begin position="146"/>
        <end position="167"/>
    </location>
</feature>
<keyword evidence="12 15" id="KW-1015">Disulfide bond</keyword>
<evidence type="ECO:0000256" key="2">
    <source>
        <dbReference type="ARBA" id="ARBA00004613"/>
    </source>
</evidence>
<evidence type="ECO:0000256" key="6">
    <source>
        <dbReference type="ARBA" id="ARBA00022617"/>
    </source>
</evidence>
<dbReference type="EMBL" id="ML994088">
    <property type="protein sequence ID" value="KAF2199240.1"/>
    <property type="molecule type" value="Genomic_DNA"/>
</dbReference>
<keyword evidence="13" id="KW-0325">Glycoprotein</keyword>
<comment type="caution">
    <text evidence="15">Lacks conserved residue(s) required for the propagation of feature annotation.</text>
</comment>
<dbReference type="GO" id="GO:0005886">
    <property type="term" value="C:plasma membrane"/>
    <property type="evidence" value="ECO:0007669"/>
    <property type="project" value="UniProtKB-SubCell"/>
</dbReference>
<evidence type="ECO:0000313" key="20">
    <source>
        <dbReference type="Proteomes" id="UP000799536"/>
    </source>
</evidence>
<protein>
    <submittedName>
        <fullName evidence="19">CFEM-domain-containing protein</fullName>
    </submittedName>
</protein>
<evidence type="ECO:0000256" key="15">
    <source>
        <dbReference type="PROSITE-ProRule" id="PRU01356"/>
    </source>
</evidence>
<evidence type="ECO:0000259" key="18">
    <source>
        <dbReference type="PROSITE" id="PS52012"/>
    </source>
</evidence>
<comment type="caution">
    <text evidence="19">The sequence shown here is derived from an EMBL/GenBank/DDBJ whole genome shotgun (WGS) entry which is preliminary data.</text>
</comment>
<feature type="signal peptide" evidence="17">
    <location>
        <begin position="1"/>
        <end position="18"/>
    </location>
</feature>
<reference evidence="19" key="1">
    <citation type="journal article" date="2020" name="Stud. Mycol.">
        <title>101 Dothideomycetes genomes: a test case for predicting lifestyles and emergence of pathogens.</title>
        <authorList>
            <person name="Haridas S."/>
            <person name="Albert R."/>
            <person name="Binder M."/>
            <person name="Bloem J."/>
            <person name="Labutti K."/>
            <person name="Salamov A."/>
            <person name="Andreopoulos B."/>
            <person name="Baker S."/>
            <person name="Barry K."/>
            <person name="Bills G."/>
            <person name="Bluhm B."/>
            <person name="Cannon C."/>
            <person name="Castanera R."/>
            <person name="Culley D."/>
            <person name="Daum C."/>
            <person name="Ezra D."/>
            <person name="Gonzalez J."/>
            <person name="Henrissat B."/>
            <person name="Kuo A."/>
            <person name="Liang C."/>
            <person name="Lipzen A."/>
            <person name="Lutzoni F."/>
            <person name="Magnuson J."/>
            <person name="Mondo S."/>
            <person name="Nolan M."/>
            <person name="Ohm R."/>
            <person name="Pangilinan J."/>
            <person name="Park H.-J."/>
            <person name="Ramirez L."/>
            <person name="Alfaro M."/>
            <person name="Sun H."/>
            <person name="Tritt A."/>
            <person name="Yoshinaga Y."/>
            <person name="Zwiers L.-H."/>
            <person name="Turgeon B."/>
            <person name="Goodwin S."/>
            <person name="Spatafora J."/>
            <person name="Crous P."/>
            <person name="Grigoriev I."/>
        </authorList>
    </citation>
    <scope>NUCLEOTIDE SEQUENCE</scope>
    <source>
        <strain evidence="19">ATCC 74209</strain>
    </source>
</reference>
<evidence type="ECO:0000256" key="17">
    <source>
        <dbReference type="SAM" id="SignalP"/>
    </source>
</evidence>
<evidence type="ECO:0000256" key="12">
    <source>
        <dbReference type="ARBA" id="ARBA00023157"/>
    </source>
</evidence>
<name>A0A9P4JHD4_9PLEO</name>
<evidence type="ECO:0000256" key="5">
    <source>
        <dbReference type="ARBA" id="ARBA00022525"/>
    </source>
</evidence>
<dbReference type="Proteomes" id="UP000799536">
    <property type="component" value="Unassembled WGS sequence"/>
</dbReference>
<feature type="domain" description="CFEM" evidence="18">
    <location>
        <begin position="1"/>
        <end position="110"/>
    </location>
</feature>
<accession>A0A9P4JHD4</accession>
<dbReference type="OrthoDB" id="3767534at2759"/>
<keyword evidence="14" id="KW-0449">Lipoprotein</keyword>
<gene>
    <name evidence="19" type="ORF">GQ43DRAFT_442665</name>
</gene>
<keyword evidence="20" id="KW-1185">Reference proteome</keyword>
<dbReference type="Pfam" id="PF05730">
    <property type="entry name" value="CFEM"/>
    <property type="match status" value="1"/>
</dbReference>
<feature type="binding site" description="axial binding residue" evidence="15">
    <location>
        <position position="45"/>
    </location>
    <ligand>
        <name>heme</name>
        <dbReference type="ChEBI" id="CHEBI:30413"/>
    </ligand>
    <ligandPart>
        <name>Fe</name>
        <dbReference type="ChEBI" id="CHEBI:18248"/>
    </ligandPart>
</feature>
<evidence type="ECO:0000256" key="1">
    <source>
        <dbReference type="ARBA" id="ARBA00004609"/>
    </source>
</evidence>
<comment type="similarity">
    <text evidence="3">Belongs to the RBT5 family.</text>
</comment>
<dbReference type="PANTHER" id="PTHR37928:SF2">
    <property type="entry name" value="GPI ANCHORED CFEM DOMAIN PROTEIN (AFU_ORTHOLOGUE AFUA_6G10580)"/>
    <property type="match status" value="1"/>
</dbReference>
<evidence type="ECO:0000313" key="19">
    <source>
        <dbReference type="EMBL" id="KAF2199240.1"/>
    </source>
</evidence>
<sequence>MKFSTAAVAVALASVASAQLQDIPTCALSCFVGPLTSDGCSGLTDFECHCQKPELIPSVTPCVQKECPPAEQEKVIATVQKVCKDAGHPIEVPNPNASSSAAPSSTAAATSAASSAATSAASSVVSSVASSASSVVSSISSAVTSAAGTGAVPTPSGNSTLSTSTPSPYTGAASLPTQAAGLLAAAGLALFL</sequence>
<dbReference type="GO" id="GO:0046872">
    <property type="term" value="F:metal ion binding"/>
    <property type="evidence" value="ECO:0007669"/>
    <property type="project" value="UniProtKB-UniRule"/>
</dbReference>
<evidence type="ECO:0000256" key="9">
    <source>
        <dbReference type="ARBA" id="ARBA00022729"/>
    </source>
</evidence>
<keyword evidence="9 17" id="KW-0732">Signal</keyword>
<dbReference type="GO" id="GO:0005576">
    <property type="term" value="C:extracellular region"/>
    <property type="evidence" value="ECO:0007669"/>
    <property type="project" value="UniProtKB-SubCell"/>
</dbReference>
<evidence type="ECO:0000256" key="11">
    <source>
        <dbReference type="ARBA" id="ARBA00023136"/>
    </source>
</evidence>